<evidence type="ECO:0000256" key="10">
    <source>
        <dbReference type="SAM" id="Coils"/>
    </source>
</evidence>
<keyword evidence="14" id="KW-1185">Reference proteome</keyword>
<evidence type="ECO:0000256" key="9">
    <source>
        <dbReference type="ARBA" id="ARBA00048679"/>
    </source>
</evidence>
<dbReference type="GO" id="GO:0004674">
    <property type="term" value="F:protein serine/threonine kinase activity"/>
    <property type="evidence" value="ECO:0007669"/>
    <property type="project" value="UniProtKB-KW"/>
</dbReference>
<reference evidence="13" key="1">
    <citation type="submission" date="2021-01" db="EMBL/GenBank/DDBJ databases">
        <authorList>
            <consortium name="Genoscope - CEA"/>
            <person name="William W."/>
        </authorList>
    </citation>
    <scope>NUCLEOTIDE SEQUENCE</scope>
</reference>
<evidence type="ECO:0000259" key="12">
    <source>
        <dbReference type="PROSITE" id="PS50011"/>
    </source>
</evidence>
<feature type="compositionally biased region" description="Polar residues" evidence="11">
    <location>
        <begin position="441"/>
        <end position="452"/>
    </location>
</feature>
<evidence type="ECO:0000256" key="1">
    <source>
        <dbReference type="ARBA" id="ARBA00009903"/>
    </source>
</evidence>
<feature type="coiled-coil region" evidence="10">
    <location>
        <begin position="987"/>
        <end position="1044"/>
    </location>
</feature>
<dbReference type="FunFam" id="1.10.510.10:FF:000340">
    <property type="entry name" value="Serine threonine protein kinase"/>
    <property type="match status" value="1"/>
</dbReference>
<dbReference type="InterPro" id="IPR000719">
    <property type="entry name" value="Prot_kinase_dom"/>
</dbReference>
<dbReference type="GO" id="GO:0005524">
    <property type="term" value="F:ATP binding"/>
    <property type="evidence" value="ECO:0007669"/>
    <property type="project" value="UniProtKB-KW"/>
</dbReference>
<keyword evidence="4" id="KW-0808">Transferase</keyword>
<feature type="compositionally biased region" description="Basic residues" evidence="11">
    <location>
        <begin position="561"/>
        <end position="571"/>
    </location>
</feature>
<dbReference type="FunFam" id="1.10.510.10:FF:000604">
    <property type="entry name" value="AGC protein kinase"/>
    <property type="match status" value="1"/>
</dbReference>
<dbReference type="InterPro" id="IPR050236">
    <property type="entry name" value="Ser_Thr_kinase_AGC"/>
</dbReference>
<dbReference type="OrthoDB" id="162894at2759"/>
<keyword evidence="6" id="KW-0418">Kinase</keyword>
<evidence type="ECO:0000256" key="6">
    <source>
        <dbReference type="ARBA" id="ARBA00022777"/>
    </source>
</evidence>
<dbReference type="PANTHER" id="PTHR24356">
    <property type="entry name" value="SERINE/THREONINE-PROTEIN KINASE"/>
    <property type="match status" value="1"/>
</dbReference>
<dbReference type="PANTHER" id="PTHR24356:SF1">
    <property type="entry name" value="SERINE_THREONINE-PROTEIN KINASE GREATWALL"/>
    <property type="match status" value="1"/>
</dbReference>
<dbReference type="AlphaFoldDB" id="A0A8S1LDL4"/>
<feature type="compositionally biased region" description="Polar residues" evidence="11">
    <location>
        <begin position="532"/>
        <end position="557"/>
    </location>
</feature>
<keyword evidence="5" id="KW-0547">Nucleotide-binding</keyword>
<evidence type="ECO:0000313" key="14">
    <source>
        <dbReference type="Proteomes" id="UP000692954"/>
    </source>
</evidence>
<feature type="compositionally biased region" description="Polar residues" evidence="11">
    <location>
        <begin position="468"/>
        <end position="478"/>
    </location>
</feature>
<accession>A0A8S1LDL4</accession>
<evidence type="ECO:0000313" key="13">
    <source>
        <dbReference type="EMBL" id="CAD8064631.1"/>
    </source>
</evidence>
<dbReference type="CDD" id="cd05579">
    <property type="entry name" value="STKc_MAST_like"/>
    <property type="match status" value="1"/>
</dbReference>
<protein>
    <recommendedName>
        <fullName evidence="2">non-specific serine/threonine protein kinase</fullName>
        <ecNumber evidence="2">2.7.11.1</ecNumber>
    </recommendedName>
</protein>
<dbReference type="Proteomes" id="UP000692954">
    <property type="component" value="Unassembled WGS sequence"/>
</dbReference>
<dbReference type="PROSITE" id="PS50011">
    <property type="entry name" value="PROTEIN_KINASE_DOM"/>
    <property type="match status" value="1"/>
</dbReference>
<comment type="catalytic activity">
    <reaction evidence="9">
        <text>L-seryl-[protein] + ATP = O-phospho-L-seryl-[protein] + ADP + H(+)</text>
        <dbReference type="Rhea" id="RHEA:17989"/>
        <dbReference type="Rhea" id="RHEA-COMP:9863"/>
        <dbReference type="Rhea" id="RHEA-COMP:11604"/>
        <dbReference type="ChEBI" id="CHEBI:15378"/>
        <dbReference type="ChEBI" id="CHEBI:29999"/>
        <dbReference type="ChEBI" id="CHEBI:30616"/>
        <dbReference type="ChEBI" id="CHEBI:83421"/>
        <dbReference type="ChEBI" id="CHEBI:456216"/>
        <dbReference type="EC" id="2.7.11.1"/>
    </reaction>
</comment>
<keyword evidence="7" id="KW-0067">ATP-binding</keyword>
<evidence type="ECO:0000256" key="5">
    <source>
        <dbReference type="ARBA" id="ARBA00022741"/>
    </source>
</evidence>
<dbReference type="InterPro" id="IPR008271">
    <property type="entry name" value="Ser/Thr_kinase_AS"/>
</dbReference>
<feature type="region of interest" description="Disordered" evidence="11">
    <location>
        <begin position="441"/>
        <end position="490"/>
    </location>
</feature>
<evidence type="ECO:0000256" key="3">
    <source>
        <dbReference type="ARBA" id="ARBA00022527"/>
    </source>
</evidence>
<comment type="catalytic activity">
    <reaction evidence="8">
        <text>L-threonyl-[protein] + ATP = O-phospho-L-threonyl-[protein] + ADP + H(+)</text>
        <dbReference type="Rhea" id="RHEA:46608"/>
        <dbReference type="Rhea" id="RHEA-COMP:11060"/>
        <dbReference type="Rhea" id="RHEA-COMP:11605"/>
        <dbReference type="ChEBI" id="CHEBI:15378"/>
        <dbReference type="ChEBI" id="CHEBI:30013"/>
        <dbReference type="ChEBI" id="CHEBI:30616"/>
        <dbReference type="ChEBI" id="CHEBI:61977"/>
        <dbReference type="ChEBI" id="CHEBI:456216"/>
        <dbReference type="EC" id="2.7.11.1"/>
    </reaction>
</comment>
<evidence type="ECO:0000256" key="8">
    <source>
        <dbReference type="ARBA" id="ARBA00047899"/>
    </source>
</evidence>
<dbReference type="EC" id="2.7.11.1" evidence="2"/>
<feature type="region of interest" description="Disordered" evidence="11">
    <location>
        <begin position="368"/>
        <end position="414"/>
    </location>
</feature>
<evidence type="ECO:0000256" key="4">
    <source>
        <dbReference type="ARBA" id="ARBA00022679"/>
    </source>
</evidence>
<sequence length="1063" mass="123403">MQKDEQYVTNFYIEKQIKILKPHPMAIKFATDILQNYYQLQARESIKTLQSSLLNIYQFFQLDQFEGSLDINNKINTLLDEISKIDDNSIKKIIFRRSSPRKSLAKSFKLLSLKLRISFDVISENWVNKQIFLNQLRWSCQCIKNIQNQLNQDVNRVAKNQLKMFICRICEQQVQAKDMTQHCIQCEKIAESKKRFIELNLELANLCDQAYQEKRNVQVKLAIKKMKDKNKLRQYRNTQYIFRRVQTLDDQDEEDDEKGEYQQEQNYIANIMTQIINFAEKTLSNEVEIEDTKLTLVLMNDLVSSTEYIENQDALTIINSTHKCLLERLEYHKKQESYKNIKNQQQQDQSEDSIIKIRRAFTKSNSISFRIPKFQNTPSSPSQRISTDPIQEEDDSPTYPQVKSSQKIIPQRRGFRMNSSIFKVSDGSESPKSLKNILIPQNQSKSSSFHNGDTNQSLNSNNTDNNKIDSIQKNSNFDNKNEQRDQQSPTLKKLSQFKSNLELLNVQQKQPSLEEISPNIDNLNPSIKEGDNSSNLSSIESGQKSNSATNNDSSSLALQKRQCKKRSKQKQNFHSQEIEKMQQSHKIQPRKSRFYENQICKSPTILPDYGLDEIQIDKGYHSDSNLIKTAIPSQNQSSQVGIKDFEFIKPLGKGAYGWVFLVKKKASGDLYALKIIDCAQRNLEAFLEQLKAERNIFEILNSNFVVKAYFSFVHEQYLCFVQEYMMGGDLASILKTYTALDEFYVRHYMAEIILALDYLRQQNIVHRDLKPENILLDTQGHAKLADFGLSEQGVNSRLKLKDSMNSFNTIEIPTCVEQMIDKQGYQTVYKQLRKVESILVDKPGSKTKKIVGTPDYIAPEIILGTSASNFSCDYWSLGIIMYELLCGIAPFNDDTVEKIFDNILNMKIEWPLIGEGDDCISQQAYDLMIKLLEPDFQNRIGHKSIEEIKNHHFFKGISWNTLLCKPGLIIPELNCESKDTENMHLFLKKLEKTNKDSENKKLTQQLKAQLQSLERIDLLKQRSIQESEKYLQQVKLEQSKLNQQIDSLTQFQAKIYQTYSKMQ</sequence>
<gene>
    <name evidence="13" type="ORF">PSON_ATCC_30995.1.T0190213</name>
</gene>
<evidence type="ECO:0000256" key="7">
    <source>
        <dbReference type="ARBA" id="ARBA00022840"/>
    </source>
</evidence>
<feature type="compositionally biased region" description="Low complexity" evidence="11">
    <location>
        <begin position="453"/>
        <end position="465"/>
    </location>
</feature>
<feature type="domain" description="Protein kinase" evidence="12">
    <location>
        <begin position="645"/>
        <end position="954"/>
    </location>
</feature>
<keyword evidence="3" id="KW-0723">Serine/threonine-protein kinase</keyword>
<proteinExistence type="inferred from homology"/>
<evidence type="ECO:0000256" key="2">
    <source>
        <dbReference type="ARBA" id="ARBA00012513"/>
    </source>
</evidence>
<dbReference type="EMBL" id="CAJJDN010000019">
    <property type="protein sequence ID" value="CAD8064631.1"/>
    <property type="molecule type" value="Genomic_DNA"/>
</dbReference>
<feature type="compositionally biased region" description="Polar residues" evidence="11">
    <location>
        <begin position="398"/>
        <end position="408"/>
    </location>
</feature>
<feature type="region of interest" description="Disordered" evidence="11">
    <location>
        <begin position="509"/>
        <end position="592"/>
    </location>
</feature>
<dbReference type="GO" id="GO:0035556">
    <property type="term" value="P:intracellular signal transduction"/>
    <property type="evidence" value="ECO:0007669"/>
    <property type="project" value="TreeGrafter"/>
</dbReference>
<comment type="similarity">
    <text evidence="1">Belongs to the protein kinase superfamily. AGC Ser/Thr protein kinase family.</text>
</comment>
<dbReference type="Pfam" id="PF00069">
    <property type="entry name" value="Pkinase"/>
    <property type="match status" value="2"/>
</dbReference>
<dbReference type="SMART" id="SM00220">
    <property type="entry name" value="S_TKc"/>
    <property type="match status" value="1"/>
</dbReference>
<dbReference type="FunFam" id="3.30.200.20:FF:000633">
    <property type="entry name" value="Protein kinase, putative"/>
    <property type="match status" value="1"/>
</dbReference>
<keyword evidence="10" id="KW-0175">Coiled coil</keyword>
<evidence type="ECO:0000256" key="11">
    <source>
        <dbReference type="SAM" id="MobiDB-lite"/>
    </source>
</evidence>
<name>A0A8S1LDL4_9CILI</name>
<feature type="compositionally biased region" description="Polar residues" evidence="11">
    <location>
        <begin position="368"/>
        <end position="389"/>
    </location>
</feature>
<comment type="caution">
    <text evidence="13">The sequence shown here is derived from an EMBL/GenBank/DDBJ whole genome shotgun (WGS) entry which is preliminary data.</text>
</comment>
<organism evidence="13 14">
    <name type="scientific">Paramecium sonneborni</name>
    <dbReference type="NCBI Taxonomy" id="65129"/>
    <lineage>
        <taxon>Eukaryota</taxon>
        <taxon>Sar</taxon>
        <taxon>Alveolata</taxon>
        <taxon>Ciliophora</taxon>
        <taxon>Intramacronucleata</taxon>
        <taxon>Oligohymenophorea</taxon>
        <taxon>Peniculida</taxon>
        <taxon>Parameciidae</taxon>
        <taxon>Paramecium</taxon>
    </lineage>
</organism>
<dbReference type="PROSITE" id="PS00108">
    <property type="entry name" value="PROTEIN_KINASE_ST"/>
    <property type="match status" value="1"/>
</dbReference>